<evidence type="ECO:0000313" key="3">
    <source>
        <dbReference type="EMBL" id="KAG2243993.1"/>
    </source>
</evidence>
<evidence type="ECO:0000256" key="1">
    <source>
        <dbReference type="SAM" id="MobiDB-lite"/>
    </source>
</evidence>
<dbReference type="PANTHER" id="PTHR15682">
    <property type="entry name" value="UNHEALTHY RIBOSOME BIOGENESIS PROTEIN 2 HOMOLOG"/>
    <property type="match status" value="1"/>
</dbReference>
<protein>
    <recommendedName>
        <fullName evidence="2">Nucleolar 27S pre-rRNA processing Urb2/Npa2 C-terminal domain-containing protein</fullName>
    </recommendedName>
</protein>
<dbReference type="InterPro" id="IPR018849">
    <property type="entry name" value="Urb2/Npa2_C"/>
</dbReference>
<name>A0A8X7P4I8_BRACI</name>
<evidence type="ECO:0000313" key="4">
    <source>
        <dbReference type="Proteomes" id="UP000886595"/>
    </source>
</evidence>
<feature type="compositionally biased region" description="Basic residues" evidence="1">
    <location>
        <begin position="14"/>
        <end position="23"/>
    </location>
</feature>
<evidence type="ECO:0000259" key="2">
    <source>
        <dbReference type="Pfam" id="PF10441"/>
    </source>
</evidence>
<dbReference type="Pfam" id="PF10441">
    <property type="entry name" value="Urb2"/>
    <property type="match status" value="1"/>
</dbReference>
<dbReference type="GO" id="GO:0042254">
    <property type="term" value="P:ribosome biogenesis"/>
    <property type="evidence" value="ECO:0007669"/>
    <property type="project" value="TreeGrafter"/>
</dbReference>
<dbReference type="EMBL" id="JAAMPC010000121">
    <property type="protein sequence ID" value="KAG2243993.1"/>
    <property type="molecule type" value="Genomic_DNA"/>
</dbReference>
<comment type="caution">
    <text evidence="3">The sequence shown here is derived from an EMBL/GenBank/DDBJ whole genome shotgun (WGS) entry which is preliminary data.</text>
</comment>
<dbReference type="PANTHER" id="PTHR15682:SF2">
    <property type="entry name" value="UNHEALTHY RIBOSOME BIOGENESIS PROTEIN 2 HOMOLOG"/>
    <property type="match status" value="1"/>
</dbReference>
<dbReference type="GO" id="GO:0005730">
    <property type="term" value="C:nucleolus"/>
    <property type="evidence" value="ECO:0007669"/>
    <property type="project" value="TreeGrafter"/>
</dbReference>
<reference evidence="3 4" key="1">
    <citation type="submission" date="2020-02" db="EMBL/GenBank/DDBJ databases">
        <authorList>
            <person name="Ma Q."/>
            <person name="Huang Y."/>
            <person name="Song X."/>
            <person name="Pei D."/>
        </authorList>
    </citation>
    <scope>NUCLEOTIDE SEQUENCE [LARGE SCALE GENOMIC DNA]</scope>
    <source>
        <strain evidence="3">Sxm20200214</strain>
        <tissue evidence="3">Leaf</tissue>
    </source>
</reference>
<gene>
    <name evidence="3" type="ORF">Bca52824_094163</name>
</gene>
<dbReference type="Proteomes" id="UP000886595">
    <property type="component" value="Unassembled WGS sequence"/>
</dbReference>
<proteinExistence type="predicted"/>
<feature type="region of interest" description="Disordered" evidence="1">
    <location>
        <begin position="397"/>
        <end position="419"/>
    </location>
</feature>
<feature type="domain" description="Nucleolar 27S pre-rRNA processing Urb2/Npa2 C-terminal" evidence="2">
    <location>
        <begin position="1702"/>
        <end position="1918"/>
    </location>
</feature>
<dbReference type="InterPro" id="IPR052609">
    <property type="entry name" value="Ribosome_Biogenesis_Reg"/>
</dbReference>
<feature type="region of interest" description="Disordered" evidence="1">
    <location>
        <begin position="1"/>
        <end position="31"/>
    </location>
</feature>
<accession>A0A8X7P4I8</accession>
<dbReference type="OrthoDB" id="160374at2759"/>
<sequence length="1919" mass="214443">MKRKDTSPPQKPNPSKKTKKTKRNPQTQCVDDAPVEVVKAKPFDRKETVSEVGPWKNLELILSLQSSELSDKEKVELAFSFVEAYKGEKGSYYDEDEEECQAVTVSRLVMYLSDWIQSLFFSKEQNFQVKAEICLDFRCWNILRFCLKQSSILHVSINLSRYLLKAIGFIAGDLLSALNKALSDLGDGHGFEAFSSVVDCVELLFSSKSGMFNDNFDLWFSAVEPVLKLTHRVLAENIKDGVADAFVLKFSCLVLEPFSTFMVQPTKKNGFHDFVDKLVEPLLSVLGLLLPSEGKGYGLEMTLLKLIQDILSLGLFHSSHIDGFLGLGGAERYLPESKVNKTVLKSYHRHFFTKFENMLLVKKELELSCMGSLFSLFINRVMKQQRDSNQLQEGIATKASPAGQAEVEPGKQLGTATKSSAKSHSSSFLRWESRKSLFDFFLHLMEPILLKIDGHVEPSSDVTSLSADFCCLIKSANSLLFHFAHERIYVKTEDASGGACFCFLKKIFTTIVSVASRLQHTYSEGSKMHVLLAKELITAIGYLLQIEYEVIENDLVTLWRIILSFTRFSSLSSEDAEDDCPLTSLLLGLGRQLINLYSDLRQVSVAVFDMCKAVRLLIPFDGDNGEMVDIREPPLSTVHLVERSAQSVEKLLSCQDLRLAMHKAIKVIPEGQASDFIKILTTDVSETIDWIRASCSASSREQEGQVAAFLAGALSAIYSLVLDSLTIKTGNSINVGESMNSVVILIRPCLTHLVSSGSDCIENFLSAVTGKGLDIIIAERNRETYRKSVRLFIIFFLRIYMSSRSLSRQVISLMPPKKSKEMAGIMGDSATARRGSDWVKKKSWNDEGYFSWICQPSASIVNIIKQISDIYLKDDGADCSLLVYILYGVALQRLADLNRDIKSLDYVSQISDHQMHDTVLEHVSVLGCEGEELTGFLLGNTIIPGFAEVGTFETIDNTDQWILRASGIDRKCLPAVRLWVLSQHIDIWCPHAGKKNMKNFLSQLIGSSVLSLKNSVDKGTQNKQTGLEQSPLGLFCDSVLYEHEFVRRCLAPSLSHILKTTADAFFKELTEEVDSPPDWSEVLILLESSVAKLQSEAFSEGHVSQLDNGKYTACQNLLNILCGMPKEYMNKKSLQLYATFLLDLERSIVFSMLRCLEKLSPGDMQNLFSLFITCRKTLKSVAMVSCDKVLRSTELPLSDISLLTSWLFKSVQAVVTCQERVRSDFTRKSRDALFALMDHTSYMFLTVSRDQFSKALPLFDGQVISTELSEGSGQANRAFESLTEQAETLLIALRDTFRDENTVSESKTLVLNKLVPIFSSLSGLLWGIASTVSHRDMQKSHMNAKLRWKSEEFSKLSGIIHVLSNFIEVFAQYLFLSADVQREIRTSLDWTRLLDGTEGSNGLVCGDMVETSSDVKKQIIESLIKGSSTEVVLALRHLLIASAAILNLNLQIKGITFSPSFVPVLTGISFDLLSVLAGLSELPLEFSFIWLDGAAKFLEELGSHLCLYKRMVNRDHLYSKSIELHLKVIGKCISLQGKEATLESHETGFGTNVIHAKKVQSERSRSQRLHWLEKLKGRFRMSFKVLIHNSEESHLKSGLEAIQRALVGVCEVCPAIYSIQTGDRDGGRISETAAAGIDCLDLVLEHATGGNRMNEVKGRIQGLMSAVFGIMAHLQSPFIFCTYEVVGNQCPKSPDAGSVILMCVEVLIRIAGKHALFEMNPSHISQSILMPGAIFRDYGTLLHKDYQQQDLQVDQKFSLSLYGACCRLIYTAVKHHPKKTERSIATLLESVSALLHCLETAGSKVGKFASFEVEEGITCACFLRRIYEELRQQKEVFGHHCFKFLSTYIWVSCGYGPLKTGIKREIDEALRPGVYALVDSCSDQDRQYLHTVFGEGPCRNYLAALKQESDLNFKYEGKV</sequence>
<organism evidence="3 4">
    <name type="scientific">Brassica carinata</name>
    <name type="common">Ethiopian mustard</name>
    <name type="synonym">Abyssinian cabbage</name>
    <dbReference type="NCBI Taxonomy" id="52824"/>
    <lineage>
        <taxon>Eukaryota</taxon>
        <taxon>Viridiplantae</taxon>
        <taxon>Streptophyta</taxon>
        <taxon>Embryophyta</taxon>
        <taxon>Tracheophyta</taxon>
        <taxon>Spermatophyta</taxon>
        <taxon>Magnoliopsida</taxon>
        <taxon>eudicotyledons</taxon>
        <taxon>Gunneridae</taxon>
        <taxon>Pentapetalae</taxon>
        <taxon>rosids</taxon>
        <taxon>malvids</taxon>
        <taxon>Brassicales</taxon>
        <taxon>Brassicaceae</taxon>
        <taxon>Brassiceae</taxon>
        <taxon>Brassica</taxon>
    </lineage>
</organism>
<keyword evidence="4" id="KW-1185">Reference proteome</keyword>